<evidence type="ECO:0000256" key="1">
    <source>
        <dbReference type="SAM" id="Phobius"/>
    </source>
</evidence>
<feature type="signal peptide" evidence="2">
    <location>
        <begin position="1"/>
        <end position="20"/>
    </location>
</feature>
<evidence type="ECO:0000313" key="4">
    <source>
        <dbReference type="Proteomes" id="UP000034837"/>
    </source>
</evidence>
<accession>A0A0G1A6S9</accession>
<comment type="caution">
    <text evidence="3">The sequence shown here is derived from an EMBL/GenBank/DDBJ whole genome shotgun (WGS) entry which is preliminary data.</text>
</comment>
<keyword evidence="1" id="KW-0812">Transmembrane</keyword>
<evidence type="ECO:0000256" key="2">
    <source>
        <dbReference type="SAM" id="SignalP"/>
    </source>
</evidence>
<evidence type="ECO:0000313" key="3">
    <source>
        <dbReference type="EMBL" id="KKS56639.1"/>
    </source>
</evidence>
<feature type="transmembrane region" description="Helical" evidence="1">
    <location>
        <begin position="116"/>
        <end position="137"/>
    </location>
</feature>
<dbReference type="Proteomes" id="UP000034837">
    <property type="component" value="Unassembled WGS sequence"/>
</dbReference>
<gene>
    <name evidence="3" type="ORF">UV20_C0008G0015</name>
</gene>
<organism evidence="3 4">
    <name type="scientific">Candidatus Magasanikbacteria bacterium GW2011_GWA2_42_32</name>
    <dbReference type="NCBI Taxonomy" id="1619039"/>
    <lineage>
        <taxon>Bacteria</taxon>
        <taxon>Candidatus Magasanikiibacteriota</taxon>
    </lineage>
</organism>
<feature type="chain" id="PRO_5002535931" evidence="2">
    <location>
        <begin position="21"/>
        <end position="218"/>
    </location>
</feature>
<keyword evidence="2" id="KW-0732">Signal</keyword>
<protein>
    <submittedName>
        <fullName evidence="3">Uncharacterized protein</fullName>
    </submittedName>
</protein>
<dbReference type="AlphaFoldDB" id="A0A0G1A6S9"/>
<name>A0A0G1A6S9_9BACT</name>
<sequence length="218" mass="23863">MKLTLKVLFLLLVNSGLVMAQEPQPSATVFTSEQHKEAKAALLMLGQAFGVGDGTQQAPTQPATTGQAQPEKKTMADIADRALDMTASAVTAIAGQMEKVAPEVWAVMVRQQYAKAFGSLVGPWGAFFLILIATFIARKSWKLTPEEASGRFFSDRNGDAPTNRGWRGFFTFLLPLCFMGIFAGVGIYRLADSIMFIINPYFYAIKDLLQMLLHQGSM</sequence>
<keyword evidence="1" id="KW-1133">Transmembrane helix</keyword>
<feature type="transmembrane region" description="Helical" evidence="1">
    <location>
        <begin position="169"/>
        <end position="188"/>
    </location>
</feature>
<reference evidence="3 4" key="1">
    <citation type="journal article" date="2015" name="Nature">
        <title>rRNA introns, odd ribosomes, and small enigmatic genomes across a large radiation of phyla.</title>
        <authorList>
            <person name="Brown C.T."/>
            <person name="Hug L.A."/>
            <person name="Thomas B.C."/>
            <person name="Sharon I."/>
            <person name="Castelle C.J."/>
            <person name="Singh A."/>
            <person name="Wilkins M.J."/>
            <person name="Williams K.H."/>
            <person name="Banfield J.F."/>
        </authorList>
    </citation>
    <scope>NUCLEOTIDE SEQUENCE [LARGE SCALE GENOMIC DNA]</scope>
</reference>
<dbReference type="EMBL" id="LCDO01000008">
    <property type="protein sequence ID" value="KKS56639.1"/>
    <property type="molecule type" value="Genomic_DNA"/>
</dbReference>
<keyword evidence="1" id="KW-0472">Membrane</keyword>
<proteinExistence type="predicted"/>